<gene>
    <name evidence="2" type="ORF">D9615_008114</name>
</gene>
<sequence>MFVIPDVVAEHIAKHNVDLVPLGANTIKSDPVNEGHVWYVPPAIQQAVLDKDGAKIQNAKNGHISDLKANMDAFKKVGEDAFLTVTNKSDGQKYKLCPSDNGWLWTFTTKIEHVDAKIKATVCVGSFSKNAKWMGLSTNTLSNLPTAITDLIVNGVVARLIGRFISKRLGGAIYKAALQAAEEAAAAGLEEAGMMFPEWAVSAAGFVGGMVGGIVVGIVLLYLINYLRQDFGLEINVFNWSTQEEWDVVDWHSDNAVMVNSDGKTDPFKNGNLEAVSNVIKVPDGFVISDDSVASYATYTLQNDHQTAEGLGAAFKVVSKSDSSRVIYLKYLVHWGAPKNEIGLGDGNSASSLTNFYNGGWASSGSKDVSITVAASGSMPETPVIAVTPALEGDDNRFYHYDVHIAAKKKQ</sequence>
<protein>
    <submittedName>
        <fullName evidence="2">Uncharacterized protein</fullName>
    </submittedName>
</protein>
<organism evidence="2 3">
    <name type="scientific">Tricholomella constricta</name>
    <dbReference type="NCBI Taxonomy" id="117010"/>
    <lineage>
        <taxon>Eukaryota</taxon>
        <taxon>Fungi</taxon>
        <taxon>Dikarya</taxon>
        <taxon>Basidiomycota</taxon>
        <taxon>Agaricomycotina</taxon>
        <taxon>Agaricomycetes</taxon>
        <taxon>Agaricomycetidae</taxon>
        <taxon>Agaricales</taxon>
        <taxon>Tricholomatineae</taxon>
        <taxon>Lyophyllaceae</taxon>
        <taxon>Tricholomella</taxon>
    </lineage>
</organism>
<evidence type="ECO:0000313" key="3">
    <source>
        <dbReference type="Proteomes" id="UP000565441"/>
    </source>
</evidence>
<evidence type="ECO:0000313" key="2">
    <source>
        <dbReference type="EMBL" id="KAF5371949.1"/>
    </source>
</evidence>
<dbReference type="EMBL" id="JAACJP010000044">
    <property type="protein sequence ID" value="KAF5371949.1"/>
    <property type="molecule type" value="Genomic_DNA"/>
</dbReference>
<proteinExistence type="predicted"/>
<name>A0A8H5LWH2_9AGAR</name>
<keyword evidence="1" id="KW-0812">Transmembrane</keyword>
<dbReference type="Proteomes" id="UP000565441">
    <property type="component" value="Unassembled WGS sequence"/>
</dbReference>
<keyword evidence="1" id="KW-1133">Transmembrane helix</keyword>
<accession>A0A8H5LWH2</accession>
<keyword evidence="3" id="KW-1185">Reference proteome</keyword>
<comment type="caution">
    <text evidence="2">The sequence shown here is derived from an EMBL/GenBank/DDBJ whole genome shotgun (WGS) entry which is preliminary data.</text>
</comment>
<keyword evidence="1" id="KW-0472">Membrane</keyword>
<dbReference type="OrthoDB" id="2962539at2759"/>
<dbReference type="AlphaFoldDB" id="A0A8H5LWH2"/>
<reference evidence="2 3" key="1">
    <citation type="journal article" date="2020" name="ISME J.">
        <title>Uncovering the hidden diversity of litter-decomposition mechanisms in mushroom-forming fungi.</title>
        <authorList>
            <person name="Floudas D."/>
            <person name="Bentzer J."/>
            <person name="Ahren D."/>
            <person name="Johansson T."/>
            <person name="Persson P."/>
            <person name="Tunlid A."/>
        </authorList>
    </citation>
    <scope>NUCLEOTIDE SEQUENCE [LARGE SCALE GENOMIC DNA]</scope>
    <source>
        <strain evidence="2 3">CBS 661.87</strain>
    </source>
</reference>
<feature type="transmembrane region" description="Helical" evidence="1">
    <location>
        <begin position="199"/>
        <end position="224"/>
    </location>
</feature>
<evidence type="ECO:0000256" key="1">
    <source>
        <dbReference type="SAM" id="Phobius"/>
    </source>
</evidence>